<feature type="compositionally biased region" description="Basic and acidic residues" evidence="6">
    <location>
        <begin position="125"/>
        <end position="143"/>
    </location>
</feature>
<dbReference type="AlphaFoldDB" id="A0A9R1NI77"/>
<keyword evidence="2" id="KW-0805">Transcription regulation</keyword>
<evidence type="ECO:0000256" key="1">
    <source>
        <dbReference type="ARBA" id="ARBA00004123"/>
    </source>
</evidence>
<dbReference type="PANTHER" id="PTHR34067:SF25">
    <property type="entry name" value="OS04G0193200 PROTEIN"/>
    <property type="match status" value="1"/>
</dbReference>
<organism evidence="7 8">
    <name type="scientific">Triticum turgidum subsp. durum</name>
    <name type="common">Durum wheat</name>
    <name type="synonym">Triticum durum</name>
    <dbReference type="NCBI Taxonomy" id="4567"/>
    <lineage>
        <taxon>Eukaryota</taxon>
        <taxon>Viridiplantae</taxon>
        <taxon>Streptophyta</taxon>
        <taxon>Embryophyta</taxon>
        <taxon>Tracheophyta</taxon>
        <taxon>Spermatophyta</taxon>
        <taxon>Magnoliopsida</taxon>
        <taxon>Liliopsida</taxon>
        <taxon>Poales</taxon>
        <taxon>Poaceae</taxon>
        <taxon>BOP clade</taxon>
        <taxon>Pooideae</taxon>
        <taxon>Triticodae</taxon>
        <taxon>Triticeae</taxon>
        <taxon>Triticinae</taxon>
        <taxon>Triticum</taxon>
    </lineage>
</organism>
<feature type="region of interest" description="Disordered" evidence="6">
    <location>
        <begin position="69"/>
        <end position="143"/>
    </location>
</feature>
<dbReference type="GO" id="GO:0005634">
    <property type="term" value="C:nucleus"/>
    <property type="evidence" value="ECO:0007669"/>
    <property type="project" value="UniProtKB-SubCell"/>
</dbReference>
<evidence type="ECO:0000256" key="4">
    <source>
        <dbReference type="ARBA" id="ARBA00023163"/>
    </source>
</evidence>
<dbReference type="EMBL" id="LT934113">
    <property type="protein sequence ID" value="VAH25398.1"/>
    <property type="molecule type" value="Genomic_DNA"/>
</dbReference>
<protein>
    <submittedName>
        <fullName evidence="7">Uncharacterized protein</fullName>
    </submittedName>
</protein>
<gene>
    <name evidence="7" type="ORF">TRITD_2Av1G014570</name>
</gene>
<dbReference type="InterPro" id="IPR016177">
    <property type="entry name" value="DNA-bd_dom_sf"/>
</dbReference>
<name>A0A9R1NI77_TRITD</name>
<dbReference type="Proteomes" id="UP000324705">
    <property type="component" value="Chromosome 2A"/>
</dbReference>
<keyword evidence="4" id="KW-0804">Transcription</keyword>
<sequence>MRKDPYYTDPVSHYTFRTLKSAVRYVETNELTERAFIQKTSVHEVYNFDKSTDLHESLRKRLLTKDERAAIKTASSSKPGRSSREVEINYHEKTLNRDEDIDTSMDPVSPNECKKIKKKSRKTTKKEPNSSKSIKDASGRPSK</sequence>
<dbReference type="InterPro" id="IPR038945">
    <property type="entry name" value="MBD13-like"/>
</dbReference>
<dbReference type="PANTHER" id="PTHR34067">
    <property type="entry name" value="OS04G0193200 PROTEIN"/>
    <property type="match status" value="1"/>
</dbReference>
<dbReference type="Gramene" id="TRITD2Av1G014570.1">
    <property type="protein sequence ID" value="TRITD2Av1G014570.1"/>
    <property type="gene ID" value="TRITD2Av1G014570"/>
</dbReference>
<reference evidence="7 8" key="1">
    <citation type="submission" date="2017-09" db="EMBL/GenBank/DDBJ databases">
        <authorList>
            <consortium name="International Durum Wheat Genome Sequencing Consortium (IDWGSC)"/>
            <person name="Milanesi L."/>
        </authorList>
    </citation>
    <scope>NUCLEOTIDE SEQUENCE [LARGE SCALE GENOMIC DNA]</scope>
    <source>
        <strain evidence="8">cv. Svevo</strain>
    </source>
</reference>
<keyword evidence="8" id="KW-1185">Reference proteome</keyword>
<feature type="compositionally biased region" description="Basic residues" evidence="6">
    <location>
        <begin position="115"/>
        <end position="124"/>
    </location>
</feature>
<evidence type="ECO:0000256" key="5">
    <source>
        <dbReference type="ARBA" id="ARBA00023242"/>
    </source>
</evidence>
<evidence type="ECO:0000256" key="3">
    <source>
        <dbReference type="ARBA" id="ARBA00023125"/>
    </source>
</evidence>
<evidence type="ECO:0000256" key="2">
    <source>
        <dbReference type="ARBA" id="ARBA00023015"/>
    </source>
</evidence>
<proteinExistence type="predicted"/>
<comment type="subcellular location">
    <subcellularLocation>
        <location evidence="1">Nucleus</location>
    </subcellularLocation>
</comment>
<evidence type="ECO:0000256" key="6">
    <source>
        <dbReference type="SAM" id="MobiDB-lite"/>
    </source>
</evidence>
<feature type="compositionally biased region" description="Basic and acidic residues" evidence="6">
    <location>
        <begin position="82"/>
        <end position="98"/>
    </location>
</feature>
<dbReference type="SUPFAM" id="SSF54171">
    <property type="entry name" value="DNA-binding domain"/>
    <property type="match status" value="1"/>
</dbReference>
<keyword evidence="3" id="KW-0238">DNA-binding</keyword>
<evidence type="ECO:0000313" key="8">
    <source>
        <dbReference type="Proteomes" id="UP000324705"/>
    </source>
</evidence>
<keyword evidence="5" id="KW-0539">Nucleus</keyword>
<evidence type="ECO:0000313" key="7">
    <source>
        <dbReference type="EMBL" id="VAH25398.1"/>
    </source>
</evidence>
<dbReference type="GO" id="GO:0003677">
    <property type="term" value="F:DNA binding"/>
    <property type="evidence" value="ECO:0007669"/>
    <property type="project" value="UniProtKB-KW"/>
</dbReference>
<accession>A0A9R1NI77</accession>